<dbReference type="EMBL" id="LAZR01003070">
    <property type="protein sequence ID" value="KKN22338.1"/>
    <property type="molecule type" value="Genomic_DNA"/>
</dbReference>
<dbReference type="AlphaFoldDB" id="A0A0F9RYY2"/>
<proteinExistence type="predicted"/>
<name>A0A0F9RYY2_9ZZZZ</name>
<organism evidence="1">
    <name type="scientific">marine sediment metagenome</name>
    <dbReference type="NCBI Taxonomy" id="412755"/>
    <lineage>
        <taxon>unclassified sequences</taxon>
        <taxon>metagenomes</taxon>
        <taxon>ecological metagenomes</taxon>
    </lineage>
</organism>
<gene>
    <name evidence="1" type="ORF">LCGC14_0916040</name>
</gene>
<sequence>MANMIKIKGKEVSEDTIALALMQYFTKHPEKYVFRAGDVVEYNGIGRGCGKRIIVRIGGVLHSVRVDTGIHLSHTQSQRRFEECEYRKIGVLSDYIK</sequence>
<accession>A0A0F9RYY2</accession>
<reference evidence="1" key="1">
    <citation type="journal article" date="2015" name="Nature">
        <title>Complex archaea that bridge the gap between prokaryotes and eukaryotes.</title>
        <authorList>
            <person name="Spang A."/>
            <person name="Saw J.H."/>
            <person name="Jorgensen S.L."/>
            <person name="Zaremba-Niedzwiedzka K."/>
            <person name="Martijn J."/>
            <person name="Lind A.E."/>
            <person name="van Eijk R."/>
            <person name="Schleper C."/>
            <person name="Guy L."/>
            <person name="Ettema T.J."/>
        </authorList>
    </citation>
    <scope>NUCLEOTIDE SEQUENCE</scope>
</reference>
<comment type="caution">
    <text evidence="1">The sequence shown here is derived from an EMBL/GenBank/DDBJ whole genome shotgun (WGS) entry which is preliminary data.</text>
</comment>
<protein>
    <submittedName>
        <fullName evidence="1">Uncharacterized protein</fullName>
    </submittedName>
</protein>
<evidence type="ECO:0000313" key="1">
    <source>
        <dbReference type="EMBL" id="KKN22338.1"/>
    </source>
</evidence>